<dbReference type="Proteomes" id="UP000187203">
    <property type="component" value="Unassembled WGS sequence"/>
</dbReference>
<dbReference type="AlphaFoldDB" id="A0A1R3I4N6"/>
<sequence length="360" mass="41093">MTETAVAKCDLGRFKADFEGNKNYLPNEKCDNFPIIRNGWFYNTPLIHDNARVPRTSSWPWRSIHEGLEVLKTGLRWNISGGSNVSIRNDPRVPDLPQFRITSPLPYNEGPLLVKDLIDMDRRRWRLDLLHRIFDLSVTKAILKVPIGSPNVQDKLIWHFTKDDSYFVKSGYRLLKSRCGEEVESIEHILFFCPFAQAVWQASNFNYTPRREGFAGFKKWWDEVDPLSPTLGSFTRSGLLVSLVGTFGKLGIYFHLRECRVILYRYGEMQPKISSNLMRLRPWSFAQHFTSTKLNLLAEAPLSYVKINCDASFDGKLFKAGIAAICRDSNGLLIDGASMLVRASSTEMAEALAIRNEFAA</sequence>
<dbReference type="OrthoDB" id="989130at2759"/>
<organism evidence="1 2">
    <name type="scientific">Corchorus olitorius</name>
    <dbReference type="NCBI Taxonomy" id="93759"/>
    <lineage>
        <taxon>Eukaryota</taxon>
        <taxon>Viridiplantae</taxon>
        <taxon>Streptophyta</taxon>
        <taxon>Embryophyta</taxon>
        <taxon>Tracheophyta</taxon>
        <taxon>Spermatophyta</taxon>
        <taxon>Magnoliopsida</taxon>
        <taxon>eudicotyledons</taxon>
        <taxon>Gunneridae</taxon>
        <taxon>Pentapetalae</taxon>
        <taxon>rosids</taxon>
        <taxon>malvids</taxon>
        <taxon>Malvales</taxon>
        <taxon>Malvaceae</taxon>
        <taxon>Grewioideae</taxon>
        <taxon>Apeibeae</taxon>
        <taxon>Corchorus</taxon>
    </lineage>
</organism>
<name>A0A1R3I4N6_9ROSI</name>
<dbReference type="STRING" id="93759.A0A1R3I4N6"/>
<protein>
    <submittedName>
        <fullName evidence="1">Ribonuclease H protein</fullName>
    </submittedName>
</protein>
<proteinExistence type="predicted"/>
<dbReference type="EMBL" id="AWUE01018924">
    <property type="protein sequence ID" value="OMO77499.1"/>
    <property type="molecule type" value="Genomic_DNA"/>
</dbReference>
<reference evidence="2" key="1">
    <citation type="submission" date="2013-09" db="EMBL/GenBank/DDBJ databases">
        <title>Corchorus olitorius genome sequencing.</title>
        <authorList>
            <person name="Alam M."/>
            <person name="Haque M.S."/>
            <person name="Islam M.S."/>
            <person name="Emdad E.M."/>
            <person name="Islam M.M."/>
            <person name="Ahmed B."/>
            <person name="Halim A."/>
            <person name="Hossen Q.M.M."/>
            <person name="Hossain M.Z."/>
            <person name="Ahmed R."/>
            <person name="Khan M.M."/>
            <person name="Islam R."/>
            <person name="Rashid M.M."/>
            <person name="Khan S.A."/>
            <person name="Rahman M.S."/>
            <person name="Alam M."/>
            <person name="Yahiya A.S."/>
            <person name="Khan M.S."/>
            <person name="Azam M.S."/>
            <person name="Haque T."/>
            <person name="Lashkar M.Z.H."/>
            <person name="Akhand A.I."/>
            <person name="Morshed G."/>
            <person name="Roy S."/>
            <person name="Uddin K.S."/>
            <person name="Rabeya T."/>
            <person name="Hossain A.S."/>
            <person name="Chowdhury A."/>
            <person name="Snigdha A.R."/>
            <person name="Mortoza M.S."/>
            <person name="Matin S.A."/>
            <person name="Hoque S.M.E."/>
            <person name="Islam M.K."/>
            <person name="Roy D.K."/>
            <person name="Haider R."/>
            <person name="Moosa M.M."/>
            <person name="Elias S.M."/>
            <person name="Hasan A.M."/>
            <person name="Jahan S."/>
            <person name="Shafiuddin M."/>
            <person name="Mahmood N."/>
            <person name="Shommy N.S."/>
        </authorList>
    </citation>
    <scope>NUCLEOTIDE SEQUENCE [LARGE SCALE GENOMIC DNA]</scope>
    <source>
        <strain evidence="2">cv. O-4</strain>
    </source>
</reference>
<accession>A0A1R3I4N6</accession>
<gene>
    <name evidence="1" type="ORF">COLO4_25140</name>
</gene>
<keyword evidence="2" id="KW-1185">Reference proteome</keyword>
<evidence type="ECO:0000313" key="1">
    <source>
        <dbReference type="EMBL" id="OMO77499.1"/>
    </source>
</evidence>
<comment type="caution">
    <text evidence="1">The sequence shown here is derived from an EMBL/GenBank/DDBJ whole genome shotgun (WGS) entry which is preliminary data.</text>
</comment>
<evidence type="ECO:0000313" key="2">
    <source>
        <dbReference type="Proteomes" id="UP000187203"/>
    </source>
</evidence>